<dbReference type="CDD" id="cd08411">
    <property type="entry name" value="PBP2_OxyR"/>
    <property type="match status" value="1"/>
</dbReference>
<comment type="caution">
    <text evidence="6">The sequence shown here is derived from an EMBL/GenBank/DDBJ whole genome shotgun (WGS) entry which is preliminary data.</text>
</comment>
<evidence type="ECO:0000313" key="6">
    <source>
        <dbReference type="EMBL" id="MBN7797227.1"/>
    </source>
</evidence>
<evidence type="ECO:0000256" key="1">
    <source>
        <dbReference type="ARBA" id="ARBA00009437"/>
    </source>
</evidence>
<keyword evidence="2" id="KW-0805">Transcription regulation</keyword>
<dbReference type="EMBL" id="JAFKCZ010000007">
    <property type="protein sequence ID" value="MBN7797227.1"/>
    <property type="molecule type" value="Genomic_DNA"/>
</dbReference>
<dbReference type="FunFam" id="1.10.10.10:FF:000001">
    <property type="entry name" value="LysR family transcriptional regulator"/>
    <property type="match status" value="1"/>
</dbReference>
<dbReference type="RefSeq" id="WP_206560665.1">
    <property type="nucleotide sequence ID" value="NZ_JAFKCZ010000007.1"/>
</dbReference>
<dbReference type="PANTHER" id="PTHR30346">
    <property type="entry name" value="TRANSCRIPTIONAL DUAL REGULATOR HCAR-RELATED"/>
    <property type="match status" value="1"/>
</dbReference>
<evidence type="ECO:0000256" key="2">
    <source>
        <dbReference type="ARBA" id="ARBA00023015"/>
    </source>
</evidence>
<comment type="similarity">
    <text evidence="1">Belongs to the LysR transcriptional regulatory family.</text>
</comment>
<dbReference type="Gene3D" id="3.40.190.10">
    <property type="entry name" value="Periplasmic binding protein-like II"/>
    <property type="match status" value="2"/>
</dbReference>
<keyword evidence="7" id="KW-1185">Reference proteome</keyword>
<evidence type="ECO:0000313" key="7">
    <source>
        <dbReference type="Proteomes" id="UP000664303"/>
    </source>
</evidence>
<dbReference type="PRINTS" id="PR00039">
    <property type="entry name" value="HTHLYSR"/>
</dbReference>
<protein>
    <submittedName>
        <fullName evidence="6">Hydrogen peroxide-inducible genes activator</fullName>
    </submittedName>
</protein>
<dbReference type="GO" id="GO:0003677">
    <property type="term" value="F:DNA binding"/>
    <property type="evidence" value="ECO:0007669"/>
    <property type="project" value="UniProtKB-KW"/>
</dbReference>
<proteinExistence type="inferred from homology"/>
<accession>A0A939DGS2</accession>
<dbReference type="Proteomes" id="UP000664303">
    <property type="component" value="Unassembled WGS sequence"/>
</dbReference>
<name>A0A939DGS2_9GAMM</name>
<dbReference type="PANTHER" id="PTHR30346:SF10">
    <property type="entry name" value="TRANSCRIPTIONAL REGULATOR OF OXIDATIVE STRESS OXYR"/>
    <property type="match status" value="1"/>
</dbReference>
<dbReference type="Pfam" id="PF03466">
    <property type="entry name" value="LysR_substrate"/>
    <property type="match status" value="1"/>
</dbReference>
<dbReference type="Gene3D" id="1.10.10.10">
    <property type="entry name" value="Winged helix-like DNA-binding domain superfamily/Winged helix DNA-binding domain"/>
    <property type="match status" value="1"/>
</dbReference>
<feature type="domain" description="HTH lysR-type" evidence="5">
    <location>
        <begin position="2"/>
        <end position="59"/>
    </location>
</feature>
<dbReference type="InterPro" id="IPR005119">
    <property type="entry name" value="LysR_subst-bd"/>
</dbReference>
<gene>
    <name evidence="6" type="ORF">JYP50_11520</name>
</gene>
<organism evidence="6 7">
    <name type="scientific">Parahaliea mediterranea</name>
    <dbReference type="NCBI Taxonomy" id="651086"/>
    <lineage>
        <taxon>Bacteria</taxon>
        <taxon>Pseudomonadati</taxon>
        <taxon>Pseudomonadota</taxon>
        <taxon>Gammaproteobacteria</taxon>
        <taxon>Cellvibrionales</taxon>
        <taxon>Halieaceae</taxon>
        <taxon>Parahaliea</taxon>
    </lineage>
</organism>
<evidence type="ECO:0000256" key="3">
    <source>
        <dbReference type="ARBA" id="ARBA00023125"/>
    </source>
</evidence>
<dbReference type="AlphaFoldDB" id="A0A939DGS2"/>
<keyword evidence="4" id="KW-0804">Transcription</keyword>
<dbReference type="SUPFAM" id="SSF53850">
    <property type="entry name" value="Periplasmic binding protein-like II"/>
    <property type="match status" value="1"/>
</dbReference>
<keyword evidence="3" id="KW-0238">DNA-binding</keyword>
<dbReference type="Pfam" id="PF00126">
    <property type="entry name" value="HTH_1"/>
    <property type="match status" value="1"/>
</dbReference>
<dbReference type="GO" id="GO:0003700">
    <property type="term" value="F:DNA-binding transcription factor activity"/>
    <property type="evidence" value="ECO:0007669"/>
    <property type="project" value="InterPro"/>
</dbReference>
<reference evidence="6" key="1">
    <citation type="submission" date="2021-02" db="EMBL/GenBank/DDBJ databases">
        <title>PHA producing bacteria isolated from coastal sediment in Guangdong, Shenzhen.</title>
        <authorList>
            <person name="Zheng W."/>
            <person name="Yu S."/>
            <person name="Huang Y."/>
        </authorList>
    </citation>
    <scope>NUCLEOTIDE SEQUENCE</scope>
    <source>
        <strain evidence="6">TN14-10</strain>
    </source>
</reference>
<dbReference type="SUPFAM" id="SSF46785">
    <property type="entry name" value="Winged helix' DNA-binding domain"/>
    <property type="match status" value="1"/>
</dbReference>
<sequence length="310" mass="34080">MISFKQLNYALAVDQTRHFKKAAELCSVSQSALSTAISELESQLGTQLFERDNKKVLVTPVGQQILAKARNIRLEMDDLVHLAHQQQTPLSYPMRVGVIPTIGPYLLPKVLPAVRNRYPDFQLVIEEEQSRVLVDRVRSGELDTAVLALPYATEGLHCFEFWSENLQLVTHRDNPLAGLPSVSADKLEEASLLLLRDGHCLKDHALAACRLQPSELDRSLGGASLYTLIQMVAGHMGSTLVPEMALDQLLAGSSELAAVPLAEPGPHRRIAFITRLNYGGVADIELLMQLFREQLMACGSAPVNVAIENS</sequence>
<dbReference type="GO" id="GO:0032993">
    <property type="term" value="C:protein-DNA complex"/>
    <property type="evidence" value="ECO:0007669"/>
    <property type="project" value="TreeGrafter"/>
</dbReference>
<dbReference type="InterPro" id="IPR036390">
    <property type="entry name" value="WH_DNA-bd_sf"/>
</dbReference>
<dbReference type="InterPro" id="IPR000847">
    <property type="entry name" value="LysR_HTH_N"/>
</dbReference>
<evidence type="ECO:0000256" key="4">
    <source>
        <dbReference type="ARBA" id="ARBA00023163"/>
    </source>
</evidence>
<dbReference type="InterPro" id="IPR036388">
    <property type="entry name" value="WH-like_DNA-bd_sf"/>
</dbReference>
<evidence type="ECO:0000259" key="5">
    <source>
        <dbReference type="PROSITE" id="PS50931"/>
    </source>
</evidence>
<dbReference type="PROSITE" id="PS50931">
    <property type="entry name" value="HTH_LYSR"/>
    <property type="match status" value="1"/>
</dbReference>